<dbReference type="AlphaFoldDB" id="A0AAD0WCQ8"/>
<sequence length="119" mass="13254">MAFSIKLNTPRYSAQLAFSSLVTSSLMLGLLAKKDPQGELIDNCNGNIKAAFATLAADKLFSIHHVHEINGPEHTARRFNTIYRDFPLVFTEGMKDWGIKIISLEASPHFEIESMEESA</sequence>
<reference evidence="1 2" key="1">
    <citation type="submission" date="2018-08" db="EMBL/GenBank/DDBJ databases">
        <title>Draft genome sequence of Pseudoalteromonas donghaensis HJ51.</title>
        <authorList>
            <person name="Oh J."/>
            <person name="Roh D."/>
        </authorList>
    </citation>
    <scope>NUCLEOTIDE SEQUENCE [LARGE SCALE GENOMIC DNA]</scope>
    <source>
        <strain evidence="1 2">HJ51</strain>
    </source>
</reference>
<proteinExistence type="predicted"/>
<dbReference type="EMBL" id="CP032090">
    <property type="protein sequence ID" value="AXV65256.1"/>
    <property type="molecule type" value="Genomic_DNA"/>
</dbReference>
<evidence type="ECO:0000313" key="2">
    <source>
        <dbReference type="Proteomes" id="UP000264605"/>
    </source>
</evidence>
<dbReference type="RefSeq" id="WP_118844285.1">
    <property type="nucleotide sequence ID" value="NZ_CP032090.1"/>
</dbReference>
<dbReference type="Proteomes" id="UP000264605">
    <property type="component" value="Chromosome"/>
</dbReference>
<organism evidence="1 2">
    <name type="scientific">Pseudoalteromonas lipolytica</name>
    <dbReference type="NCBI Taxonomy" id="570156"/>
    <lineage>
        <taxon>Bacteria</taxon>
        <taxon>Pseudomonadati</taxon>
        <taxon>Pseudomonadota</taxon>
        <taxon>Gammaproteobacteria</taxon>
        <taxon>Alteromonadales</taxon>
        <taxon>Pseudoalteromonadaceae</taxon>
        <taxon>Pseudoalteromonas</taxon>
    </lineage>
</organism>
<evidence type="ECO:0000313" key="1">
    <source>
        <dbReference type="EMBL" id="AXV65256.1"/>
    </source>
</evidence>
<gene>
    <name evidence="1" type="ORF">D0907_08235</name>
</gene>
<accession>A0AAD0WCQ8</accession>
<dbReference type="KEGG" id="pdj:D0907_08235"/>
<protein>
    <submittedName>
        <fullName evidence="1">Uncharacterized protein</fullName>
    </submittedName>
</protein>
<name>A0AAD0WCQ8_9GAMM</name>
<dbReference type="GeneID" id="99505445"/>